<dbReference type="SUPFAM" id="SSF51445">
    <property type="entry name" value="(Trans)glycosidases"/>
    <property type="match status" value="1"/>
</dbReference>
<evidence type="ECO:0000313" key="15">
    <source>
        <dbReference type="EMBL" id="MDR7089005.1"/>
    </source>
</evidence>
<dbReference type="InterPro" id="IPR002883">
    <property type="entry name" value="CBM10/Dockerin_dom"/>
</dbReference>
<dbReference type="PROSITE" id="PS00561">
    <property type="entry name" value="CBM2_A"/>
    <property type="match status" value="1"/>
</dbReference>
<evidence type="ECO:0000256" key="9">
    <source>
        <dbReference type="ARBA" id="ARBA00023326"/>
    </source>
</evidence>
<evidence type="ECO:0000256" key="10">
    <source>
        <dbReference type="RuleBase" id="RU361153"/>
    </source>
</evidence>
<dbReference type="Gene3D" id="2.30.32.30">
    <property type="entry name" value="CBM10"/>
    <property type="match status" value="1"/>
</dbReference>
<keyword evidence="6" id="KW-1015">Disulfide bond</keyword>
<dbReference type="GO" id="GO:0008810">
    <property type="term" value="F:cellulase activity"/>
    <property type="evidence" value="ECO:0007669"/>
    <property type="project" value="UniProtKB-EC"/>
</dbReference>
<dbReference type="PROSITE" id="PS51173">
    <property type="entry name" value="CBM2"/>
    <property type="match status" value="1"/>
</dbReference>
<dbReference type="SMART" id="SM00637">
    <property type="entry name" value="CBD_II"/>
    <property type="match status" value="1"/>
</dbReference>
<keyword evidence="4 10" id="KW-0378">Hydrolase</keyword>
<evidence type="ECO:0000256" key="3">
    <source>
        <dbReference type="ARBA" id="ARBA00022729"/>
    </source>
</evidence>
<feature type="chain" id="PRO_5045567058" description="Endoglucanase" evidence="12">
    <location>
        <begin position="28"/>
        <end position="645"/>
    </location>
</feature>
<evidence type="ECO:0000256" key="5">
    <source>
        <dbReference type="ARBA" id="ARBA00023001"/>
    </source>
</evidence>
<dbReference type="Proteomes" id="UP001253595">
    <property type="component" value="Unassembled WGS sequence"/>
</dbReference>
<feature type="domain" description="CBM2" evidence="13">
    <location>
        <begin position="30"/>
        <end position="133"/>
    </location>
</feature>
<feature type="signal peptide" evidence="12">
    <location>
        <begin position="1"/>
        <end position="27"/>
    </location>
</feature>
<dbReference type="SUPFAM" id="SSF49384">
    <property type="entry name" value="Carbohydrate-binding domain"/>
    <property type="match status" value="1"/>
</dbReference>
<keyword evidence="5 10" id="KW-0136">Cellulose degradation</keyword>
<organism evidence="15 16">
    <name type="scientific">Cellvibrio fibrivorans</name>
    <dbReference type="NCBI Taxonomy" id="126350"/>
    <lineage>
        <taxon>Bacteria</taxon>
        <taxon>Pseudomonadati</taxon>
        <taxon>Pseudomonadota</taxon>
        <taxon>Gammaproteobacteria</taxon>
        <taxon>Cellvibrionales</taxon>
        <taxon>Cellvibrionaceae</taxon>
        <taxon>Cellvibrio</taxon>
    </lineage>
</organism>
<evidence type="ECO:0000256" key="1">
    <source>
        <dbReference type="ARBA" id="ARBA00000966"/>
    </source>
</evidence>
<dbReference type="InterPro" id="IPR018366">
    <property type="entry name" value="CBM2_CS"/>
</dbReference>
<dbReference type="InterPro" id="IPR036601">
    <property type="entry name" value="CBM10_sf"/>
</dbReference>
<keyword evidence="3 12" id="KW-0732">Signal</keyword>
<comment type="caution">
    <text evidence="15">The sequence shown here is derived from an EMBL/GenBank/DDBJ whole genome shotgun (WGS) entry which is preliminary data.</text>
</comment>
<dbReference type="InterPro" id="IPR008965">
    <property type="entry name" value="CBM2/CBM3_carb-bd_dom_sf"/>
</dbReference>
<comment type="catalytic activity">
    <reaction evidence="1 10">
        <text>Endohydrolysis of (1-&gt;4)-beta-D-glucosidic linkages in cellulose, lichenin and cereal beta-D-glucans.</text>
        <dbReference type="EC" id="3.2.1.4"/>
    </reaction>
</comment>
<evidence type="ECO:0000313" key="16">
    <source>
        <dbReference type="Proteomes" id="UP001253595"/>
    </source>
</evidence>
<dbReference type="InterPro" id="IPR050386">
    <property type="entry name" value="Glycosyl_hydrolase_5"/>
</dbReference>
<evidence type="ECO:0000256" key="7">
    <source>
        <dbReference type="ARBA" id="ARBA00023277"/>
    </source>
</evidence>
<dbReference type="RefSeq" id="WP_310069504.1">
    <property type="nucleotide sequence ID" value="NZ_JAVDVX010000002.1"/>
</dbReference>
<dbReference type="InterPro" id="IPR001919">
    <property type="entry name" value="CBD2"/>
</dbReference>
<evidence type="ECO:0000259" key="13">
    <source>
        <dbReference type="PROSITE" id="PS51173"/>
    </source>
</evidence>
<sequence>MNMSRLKKMATAVLLSAGLFASHGSLALSSIAPIANCKYVVNNSWGSGATASIEITNIRSTVINGWSVNWNYVNNRVTGSWNAAVTGSNPYTATNLSWNASIQPGQTISIGVQVNGNGSIEAPIVYGSICTNSYSTSSVTTSRSSSSSTAPSSRSSSSSLIPSSVSSSSSTSACTGVQQCNWYGTLYPLCVNTQSGWGYENNKSCISRATCTSQPSPFGVTGGACVPSSSSISSLSSSSIRSSISSSRSSSSSSLSCPQGNSWPDCPYTTWSDAYCAQVGPSLCPRSSSSTSSRSSSSVSSGGITSVELTKRMGIGWNVGNSLDAIGGETNWGNPLITQQLINSVKAAGFKTIRLPVAWSKFSDESNFVIQSAWMDRVEQVVNYALNADMYVVMNIHWDNGWMQPTYAQQAYVNNRLKIMWTQIATRFSNYDDRLLFAGTNEVMVDGDYGTPTAEYYTVQNSFNQTFVTAVRATGGKNATRHLVVQGFNTNIDHTVNFAKIPTDIVSNRLMMEVHYYDPYNFTLNTSSNITQWGSIATNPSATETWANESYTDAQFQKMKVNFVDKGIGVILGEYGVVSRTNVADHETYRNYWNEYITKSAYTRGLVPVYWDNGFGGNGGMALFDRASGAQLYPNLIQAIVKADD</sequence>
<keyword evidence="7 10" id="KW-0119">Carbohydrate metabolism</keyword>
<feature type="region of interest" description="Disordered" evidence="11">
    <location>
        <begin position="138"/>
        <end position="171"/>
    </location>
</feature>
<feature type="domain" description="CBM10" evidence="14">
    <location>
        <begin position="179"/>
        <end position="208"/>
    </location>
</feature>
<dbReference type="EMBL" id="JAVDVX010000002">
    <property type="protein sequence ID" value="MDR7089005.1"/>
    <property type="molecule type" value="Genomic_DNA"/>
</dbReference>
<dbReference type="InterPro" id="IPR012291">
    <property type="entry name" value="CBM2_carb-bd_dom_sf"/>
</dbReference>
<evidence type="ECO:0000256" key="11">
    <source>
        <dbReference type="SAM" id="MobiDB-lite"/>
    </source>
</evidence>
<proteinExistence type="inferred from homology"/>
<dbReference type="InterPro" id="IPR001547">
    <property type="entry name" value="Glyco_hydro_5"/>
</dbReference>
<dbReference type="Pfam" id="PF00553">
    <property type="entry name" value="CBM_2"/>
    <property type="match status" value="1"/>
</dbReference>
<evidence type="ECO:0000256" key="8">
    <source>
        <dbReference type="ARBA" id="ARBA00023295"/>
    </source>
</evidence>
<name>A0ABU1UV15_9GAMM</name>
<dbReference type="Gene3D" id="3.20.20.80">
    <property type="entry name" value="Glycosidases"/>
    <property type="match status" value="1"/>
</dbReference>
<evidence type="ECO:0000259" key="14">
    <source>
        <dbReference type="PROSITE" id="PS51763"/>
    </source>
</evidence>
<gene>
    <name evidence="15" type="ORF">J2X05_001011</name>
</gene>
<dbReference type="SUPFAM" id="SSF57615">
    <property type="entry name" value="Type X cellulose binding domain, CBDX"/>
    <property type="match status" value="1"/>
</dbReference>
<evidence type="ECO:0000256" key="6">
    <source>
        <dbReference type="ARBA" id="ARBA00023157"/>
    </source>
</evidence>
<dbReference type="PANTHER" id="PTHR31297:SF41">
    <property type="entry name" value="ENDOGLUCANASE, PUTATIVE (AFU_ORTHOLOGUE AFUA_5G01830)-RELATED"/>
    <property type="match status" value="1"/>
</dbReference>
<comment type="similarity">
    <text evidence="2 10">Belongs to the glycosyl hydrolase 5 (cellulase A) family.</text>
</comment>
<reference evidence="15 16" key="1">
    <citation type="submission" date="2023-07" db="EMBL/GenBank/DDBJ databases">
        <title>Sorghum-associated microbial communities from plants grown in Nebraska, USA.</title>
        <authorList>
            <person name="Schachtman D."/>
        </authorList>
    </citation>
    <scope>NUCLEOTIDE SEQUENCE [LARGE SCALE GENOMIC DNA]</scope>
    <source>
        <strain evidence="15 16">BE190</strain>
    </source>
</reference>
<dbReference type="InterPro" id="IPR017853">
    <property type="entry name" value="GH"/>
</dbReference>
<accession>A0ABU1UV15</accession>
<dbReference type="InterPro" id="IPR009031">
    <property type="entry name" value="CBM10"/>
</dbReference>
<dbReference type="PROSITE" id="PS51763">
    <property type="entry name" value="CBM10"/>
    <property type="match status" value="1"/>
</dbReference>
<dbReference type="SMART" id="SM01064">
    <property type="entry name" value="CBM_10"/>
    <property type="match status" value="1"/>
</dbReference>
<evidence type="ECO:0000256" key="12">
    <source>
        <dbReference type="SAM" id="SignalP"/>
    </source>
</evidence>
<dbReference type="Pfam" id="PF00150">
    <property type="entry name" value="Cellulase"/>
    <property type="match status" value="1"/>
</dbReference>
<protein>
    <recommendedName>
        <fullName evidence="10">Endoglucanase</fullName>
        <ecNumber evidence="10">3.2.1.4</ecNumber>
    </recommendedName>
</protein>
<keyword evidence="8 10" id="KW-0326">Glycosidase</keyword>
<dbReference type="Pfam" id="PF02013">
    <property type="entry name" value="CBM_10"/>
    <property type="match status" value="1"/>
</dbReference>
<keyword evidence="9 10" id="KW-0624">Polysaccharide degradation</keyword>
<dbReference type="PANTHER" id="PTHR31297">
    <property type="entry name" value="GLUCAN ENDO-1,6-BETA-GLUCOSIDASE B"/>
    <property type="match status" value="1"/>
</dbReference>
<dbReference type="Gene3D" id="2.60.40.290">
    <property type="match status" value="1"/>
</dbReference>
<keyword evidence="16" id="KW-1185">Reference proteome</keyword>
<evidence type="ECO:0000256" key="2">
    <source>
        <dbReference type="ARBA" id="ARBA00005641"/>
    </source>
</evidence>
<evidence type="ECO:0000256" key="4">
    <source>
        <dbReference type="ARBA" id="ARBA00022801"/>
    </source>
</evidence>
<dbReference type="EC" id="3.2.1.4" evidence="10"/>